<evidence type="ECO:0000256" key="5">
    <source>
        <dbReference type="SAM" id="Phobius"/>
    </source>
</evidence>
<feature type="transmembrane region" description="Helical" evidence="5">
    <location>
        <begin position="160"/>
        <end position="183"/>
    </location>
</feature>
<organism evidence="7 8">
    <name type="scientific">Plectus sambesii</name>
    <dbReference type="NCBI Taxonomy" id="2011161"/>
    <lineage>
        <taxon>Eukaryota</taxon>
        <taxon>Metazoa</taxon>
        <taxon>Ecdysozoa</taxon>
        <taxon>Nematoda</taxon>
        <taxon>Chromadorea</taxon>
        <taxon>Plectida</taxon>
        <taxon>Plectina</taxon>
        <taxon>Plectoidea</taxon>
        <taxon>Plectidae</taxon>
        <taxon>Plectus</taxon>
    </lineage>
</organism>
<feature type="transmembrane region" description="Helical" evidence="5">
    <location>
        <begin position="124"/>
        <end position="148"/>
    </location>
</feature>
<dbReference type="InterPro" id="IPR004342">
    <property type="entry name" value="EXS_C"/>
</dbReference>
<keyword evidence="3 5" id="KW-1133">Transmembrane helix</keyword>
<evidence type="ECO:0000313" key="8">
    <source>
        <dbReference type="WBParaSite" id="PSAMB.scaffold11581size3256.g34256.t1"/>
    </source>
</evidence>
<dbReference type="Proteomes" id="UP000887566">
    <property type="component" value="Unplaced"/>
</dbReference>
<dbReference type="AlphaFoldDB" id="A0A914UPH6"/>
<dbReference type="WBParaSite" id="PSAMB.scaffold11581size3256.g34256.t1">
    <property type="protein sequence ID" value="PSAMB.scaffold11581size3256.g34256.t1"/>
    <property type="gene ID" value="PSAMB.scaffold11581size3256.g34256"/>
</dbReference>
<reference evidence="8" key="1">
    <citation type="submission" date="2022-11" db="UniProtKB">
        <authorList>
            <consortium name="WormBaseParasite"/>
        </authorList>
    </citation>
    <scope>IDENTIFICATION</scope>
</reference>
<keyword evidence="2 5" id="KW-0812">Transmembrane</keyword>
<keyword evidence="4 5" id="KW-0472">Membrane</keyword>
<comment type="subcellular location">
    <subcellularLocation>
        <location evidence="1">Membrane</location>
        <topology evidence="1">Multi-pass membrane protein</topology>
    </subcellularLocation>
</comment>
<dbReference type="GO" id="GO:0005886">
    <property type="term" value="C:plasma membrane"/>
    <property type="evidence" value="ECO:0007669"/>
    <property type="project" value="TreeGrafter"/>
</dbReference>
<dbReference type="GO" id="GO:0016036">
    <property type="term" value="P:cellular response to phosphate starvation"/>
    <property type="evidence" value="ECO:0007669"/>
    <property type="project" value="TreeGrafter"/>
</dbReference>
<dbReference type="GO" id="GO:0005794">
    <property type="term" value="C:Golgi apparatus"/>
    <property type="evidence" value="ECO:0007669"/>
    <property type="project" value="TreeGrafter"/>
</dbReference>
<evidence type="ECO:0000256" key="1">
    <source>
        <dbReference type="ARBA" id="ARBA00004141"/>
    </source>
</evidence>
<dbReference type="Pfam" id="PF03124">
    <property type="entry name" value="EXS"/>
    <property type="match status" value="1"/>
</dbReference>
<dbReference type="PANTHER" id="PTHR10783">
    <property type="entry name" value="XENOTROPIC AND POLYTROPIC RETROVIRUS RECEPTOR 1-RELATED"/>
    <property type="match status" value="1"/>
</dbReference>
<proteinExistence type="predicted"/>
<dbReference type="GO" id="GO:0006817">
    <property type="term" value="P:phosphate ion transport"/>
    <property type="evidence" value="ECO:0007669"/>
    <property type="project" value="TreeGrafter"/>
</dbReference>
<dbReference type="PANTHER" id="PTHR10783:SF103">
    <property type="entry name" value="SOLUTE CARRIER FAMILY 53 MEMBER 1"/>
    <property type="match status" value="1"/>
</dbReference>
<protein>
    <submittedName>
        <fullName evidence="8">EXS domain-containing protein</fullName>
    </submittedName>
</protein>
<evidence type="ECO:0000259" key="6">
    <source>
        <dbReference type="Pfam" id="PF03124"/>
    </source>
</evidence>
<dbReference type="GO" id="GO:0000822">
    <property type="term" value="F:inositol hexakisphosphate binding"/>
    <property type="evidence" value="ECO:0007669"/>
    <property type="project" value="TreeGrafter"/>
</dbReference>
<evidence type="ECO:0000256" key="4">
    <source>
        <dbReference type="ARBA" id="ARBA00023136"/>
    </source>
</evidence>
<evidence type="ECO:0000256" key="3">
    <source>
        <dbReference type="ARBA" id="ARBA00022989"/>
    </source>
</evidence>
<evidence type="ECO:0000256" key="2">
    <source>
        <dbReference type="ARBA" id="ARBA00022692"/>
    </source>
</evidence>
<feature type="domain" description="EXS" evidence="6">
    <location>
        <begin position="81"/>
        <end position="232"/>
    </location>
</feature>
<accession>A0A914UPH6</accession>
<feature type="transmembrane region" description="Helical" evidence="5">
    <location>
        <begin position="83"/>
        <end position="103"/>
    </location>
</feature>
<keyword evidence="7" id="KW-1185">Reference proteome</keyword>
<name>A0A914UPH6_9BILA</name>
<evidence type="ECO:0000313" key="7">
    <source>
        <dbReference type="Proteomes" id="UP000887566"/>
    </source>
</evidence>
<sequence>MEVRESVRIHGQLRDPRSPAGKASLYYKLPKVHPMRGRKIRHSTTFALGLLIGAFVALVFNIAGSLTVMQSTMVSSYVGIRLFRGFFIVFLHIILMGINVYGWRRAGVNHVLVFQVNPRDNLNYQSLMTVGMGLLVLWAVSAVGYIYAPLFGASQIQFPALMGTVVFIFTFIPMSQPSSIMIMSSRRWMIRHFFRCITAPFHRVRFADFWFADQMTSLAVVWLDFSYFVCFFTLDA</sequence>
<feature type="transmembrane region" description="Helical" evidence="5">
    <location>
        <begin position="45"/>
        <end position="63"/>
    </location>
</feature>